<feature type="region of interest" description="Disordered" evidence="1">
    <location>
        <begin position="1"/>
        <end position="26"/>
    </location>
</feature>
<dbReference type="Proteomes" id="UP000077266">
    <property type="component" value="Unassembled WGS sequence"/>
</dbReference>
<evidence type="ECO:0000313" key="3">
    <source>
        <dbReference type="Proteomes" id="UP000077266"/>
    </source>
</evidence>
<accession>A0A165IC60</accession>
<dbReference type="EMBL" id="KV425994">
    <property type="protein sequence ID" value="KZV93197.1"/>
    <property type="molecule type" value="Genomic_DNA"/>
</dbReference>
<proteinExistence type="predicted"/>
<name>A0A165IC60_EXIGL</name>
<gene>
    <name evidence="2" type="ORF">EXIGLDRAFT_53391</name>
</gene>
<protein>
    <submittedName>
        <fullName evidence="2">Uncharacterized protein</fullName>
    </submittedName>
</protein>
<organism evidence="2 3">
    <name type="scientific">Exidia glandulosa HHB12029</name>
    <dbReference type="NCBI Taxonomy" id="1314781"/>
    <lineage>
        <taxon>Eukaryota</taxon>
        <taxon>Fungi</taxon>
        <taxon>Dikarya</taxon>
        <taxon>Basidiomycota</taxon>
        <taxon>Agaricomycotina</taxon>
        <taxon>Agaricomycetes</taxon>
        <taxon>Auriculariales</taxon>
        <taxon>Exidiaceae</taxon>
        <taxon>Exidia</taxon>
    </lineage>
</organism>
<evidence type="ECO:0000256" key="1">
    <source>
        <dbReference type="SAM" id="MobiDB-lite"/>
    </source>
</evidence>
<sequence length="183" mass="20802">MRALFRARGGRTQNSAPIPPQSRTMHEAGPWRAVGAAGPPVRLLETHIVRLLPRRTSLPHYPMRRCKLRRMNHFLCLQFGRGRCNISDFGDVRCTSRVRPPTAPTPTLVDSQTLWQSSPPCTMRAVWRIRARTRLARSPARVRESRRDTSPSVSTDRRACVYLVNGNQTRKYVLFITLQASGS</sequence>
<dbReference type="InParanoid" id="A0A165IC60"/>
<evidence type="ECO:0000313" key="2">
    <source>
        <dbReference type="EMBL" id="KZV93197.1"/>
    </source>
</evidence>
<reference evidence="2 3" key="1">
    <citation type="journal article" date="2016" name="Mol. Biol. Evol.">
        <title>Comparative Genomics of Early-Diverging Mushroom-Forming Fungi Provides Insights into the Origins of Lignocellulose Decay Capabilities.</title>
        <authorList>
            <person name="Nagy L.G."/>
            <person name="Riley R."/>
            <person name="Tritt A."/>
            <person name="Adam C."/>
            <person name="Daum C."/>
            <person name="Floudas D."/>
            <person name="Sun H."/>
            <person name="Yadav J.S."/>
            <person name="Pangilinan J."/>
            <person name="Larsson K.H."/>
            <person name="Matsuura K."/>
            <person name="Barry K."/>
            <person name="Labutti K."/>
            <person name="Kuo R."/>
            <person name="Ohm R.A."/>
            <person name="Bhattacharya S.S."/>
            <person name="Shirouzu T."/>
            <person name="Yoshinaga Y."/>
            <person name="Martin F.M."/>
            <person name="Grigoriev I.V."/>
            <person name="Hibbett D.S."/>
        </authorList>
    </citation>
    <scope>NUCLEOTIDE SEQUENCE [LARGE SCALE GENOMIC DNA]</scope>
    <source>
        <strain evidence="2 3">HHB12029</strain>
    </source>
</reference>
<dbReference type="AlphaFoldDB" id="A0A165IC60"/>
<keyword evidence="3" id="KW-1185">Reference proteome</keyword>